<feature type="signal peptide" evidence="1">
    <location>
        <begin position="1"/>
        <end position="30"/>
    </location>
</feature>
<dbReference type="RefSeq" id="WP_219877832.1">
    <property type="nucleotide sequence ID" value="NZ_JAHYXK010000010.1"/>
</dbReference>
<comment type="caution">
    <text evidence="2">The sequence shown here is derived from an EMBL/GenBank/DDBJ whole genome shotgun (WGS) entry which is preliminary data.</text>
</comment>
<keyword evidence="3" id="KW-1185">Reference proteome</keyword>
<dbReference type="EMBL" id="JAHYXK010000010">
    <property type="protein sequence ID" value="MBW7467957.1"/>
    <property type="molecule type" value="Genomic_DNA"/>
</dbReference>
<evidence type="ECO:0000313" key="2">
    <source>
        <dbReference type="EMBL" id="MBW7467957.1"/>
    </source>
</evidence>
<proteinExistence type="predicted"/>
<protein>
    <submittedName>
        <fullName evidence="2">Uncharacterized protein</fullName>
    </submittedName>
</protein>
<keyword evidence="1" id="KW-0732">Signal</keyword>
<accession>A0ABS7CVV1</accession>
<evidence type="ECO:0000256" key="1">
    <source>
        <dbReference type="SAM" id="SignalP"/>
    </source>
</evidence>
<gene>
    <name evidence="2" type="ORF">K0O23_12855</name>
</gene>
<sequence>MKFTQLPIKLQKAFLLLALSILFISHPINAQQHETITPLHEFFQTNYDSTIIYHSWSNWYNAPNYLIVAKQKDKLYFFTYTSPYKNLRGRYFPGNLLQKFMEEEYKFKRTVPDTNRYLLSKDILQAELSNNWNELKAANLWKLKDDKYNLKSTGNCMIEDGNTNTFHLISKRDIRILNFYEPDYWEECLGKDINRQKAIKARVTFKGISRED</sequence>
<feature type="chain" id="PRO_5045246773" evidence="1">
    <location>
        <begin position="31"/>
        <end position="212"/>
    </location>
</feature>
<evidence type="ECO:0000313" key="3">
    <source>
        <dbReference type="Proteomes" id="UP000813018"/>
    </source>
</evidence>
<reference evidence="2 3" key="1">
    <citation type="journal article" date="2016" name="Int. J. Syst. Evol. Microbiol.">
        <title>Pontibacter aydingkolensis sp. nov., isolated from soil of a salt lake.</title>
        <authorList>
            <person name="Osman G."/>
            <person name="Zhang T."/>
            <person name="Lou K."/>
            <person name="Gao Y."/>
            <person name="Chang W."/>
            <person name="Lin Q."/>
            <person name="Yang H.M."/>
            <person name="Huo X.D."/>
            <person name="Wang N."/>
        </authorList>
    </citation>
    <scope>NUCLEOTIDE SEQUENCE [LARGE SCALE GENOMIC DNA]</scope>
    <source>
        <strain evidence="2 3">KACC 19255</strain>
    </source>
</reference>
<organism evidence="2 3">
    <name type="scientific">Pontibacter aydingkolensis</name>
    <dbReference type="NCBI Taxonomy" id="1911536"/>
    <lineage>
        <taxon>Bacteria</taxon>
        <taxon>Pseudomonadati</taxon>
        <taxon>Bacteroidota</taxon>
        <taxon>Cytophagia</taxon>
        <taxon>Cytophagales</taxon>
        <taxon>Hymenobacteraceae</taxon>
        <taxon>Pontibacter</taxon>
    </lineage>
</organism>
<dbReference type="Proteomes" id="UP000813018">
    <property type="component" value="Unassembled WGS sequence"/>
</dbReference>
<name>A0ABS7CVV1_9BACT</name>